<name>A0ABS3UCQ2_9ACTN</name>
<reference evidence="2 3" key="1">
    <citation type="submission" date="2021-03" db="EMBL/GenBank/DDBJ databases">
        <title>Actinoplanes flavus sp. nov., a novel actinomycete isolated from Coconut Palm rhizosphere soil.</title>
        <authorList>
            <person name="Luo X."/>
        </authorList>
    </citation>
    <scope>NUCLEOTIDE SEQUENCE [LARGE SCALE GENOMIC DNA]</scope>
    <source>
        <strain evidence="2 3">NEAU-H7</strain>
    </source>
</reference>
<proteinExistence type="predicted"/>
<feature type="region of interest" description="Disordered" evidence="1">
    <location>
        <begin position="16"/>
        <end position="49"/>
    </location>
</feature>
<dbReference type="RefSeq" id="WP_208465774.1">
    <property type="nucleotide sequence ID" value="NZ_JAGFNS010000002.1"/>
</dbReference>
<evidence type="ECO:0000313" key="2">
    <source>
        <dbReference type="EMBL" id="MBO3736558.1"/>
    </source>
</evidence>
<dbReference type="EMBL" id="JAGFNS010000002">
    <property type="protein sequence ID" value="MBO3736558.1"/>
    <property type="molecule type" value="Genomic_DNA"/>
</dbReference>
<protein>
    <submittedName>
        <fullName evidence="2">Uncharacterized protein</fullName>
    </submittedName>
</protein>
<keyword evidence="3" id="KW-1185">Reference proteome</keyword>
<evidence type="ECO:0000256" key="1">
    <source>
        <dbReference type="SAM" id="MobiDB-lite"/>
    </source>
</evidence>
<evidence type="ECO:0000313" key="3">
    <source>
        <dbReference type="Proteomes" id="UP000679690"/>
    </source>
</evidence>
<comment type="caution">
    <text evidence="2">The sequence shown here is derived from an EMBL/GenBank/DDBJ whole genome shotgun (WGS) entry which is preliminary data.</text>
</comment>
<feature type="compositionally biased region" description="Basic and acidic residues" evidence="1">
    <location>
        <begin position="18"/>
        <end position="31"/>
    </location>
</feature>
<accession>A0ABS3UCQ2</accession>
<sequence length="163" mass="17635">MVVVVRGVPLPALVPRMNTEDREGHRRESVRRARVSRKPLPLPEAPPPPRRDVVFGMCAVDSKGRISDTRAMATLGWEAGLRVSFTVAHKVIVINADDAGGQGVCGRHCLRLPSSMRRAVGIGVKERVLLAAIPDPGLLVVHPLVQLDRWSAAVHTAVLGGER</sequence>
<organism evidence="2 3">
    <name type="scientific">Actinoplanes flavus</name>
    <dbReference type="NCBI Taxonomy" id="2820290"/>
    <lineage>
        <taxon>Bacteria</taxon>
        <taxon>Bacillati</taxon>
        <taxon>Actinomycetota</taxon>
        <taxon>Actinomycetes</taxon>
        <taxon>Micromonosporales</taxon>
        <taxon>Micromonosporaceae</taxon>
        <taxon>Actinoplanes</taxon>
    </lineage>
</organism>
<gene>
    <name evidence="2" type="ORF">J5X75_03380</name>
</gene>
<dbReference type="Proteomes" id="UP000679690">
    <property type="component" value="Unassembled WGS sequence"/>
</dbReference>